<dbReference type="SUPFAM" id="SSF52540">
    <property type="entry name" value="P-loop containing nucleoside triphosphate hydrolases"/>
    <property type="match status" value="1"/>
</dbReference>
<evidence type="ECO:0000256" key="6">
    <source>
        <dbReference type="ARBA" id="ARBA00022989"/>
    </source>
</evidence>
<dbReference type="EMBL" id="JAPZBU010000004">
    <property type="protein sequence ID" value="KAJ5407719.1"/>
    <property type="molecule type" value="Genomic_DNA"/>
</dbReference>
<dbReference type="InterPro" id="IPR013525">
    <property type="entry name" value="ABC2_TM"/>
</dbReference>
<comment type="caution">
    <text evidence="10">The sequence shown here is derived from an EMBL/GenBank/DDBJ whole genome shotgun (WGS) entry which is preliminary data.</text>
</comment>
<keyword evidence="7 8" id="KW-0472">Membrane</keyword>
<proteinExistence type="predicted"/>
<dbReference type="Pfam" id="PF01061">
    <property type="entry name" value="ABC2_membrane"/>
    <property type="match status" value="1"/>
</dbReference>
<comment type="subcellular location">
    <subcellularLocation>
        <location evidence="1">Membrane</location>
        <topology evidence="1">Multi-pass membrane protein</topology>
    </subcellularLocation>
</comment>
<feature type="transmembrane region" description="Helical" evidence="8">
    <location>
        <begin position="712"/>
        <end position="733"/>
    </location>
</feature>
<keyword evidence="5" id="KW-0067">ATP-binding</keyword>
<dbReference type="InterPro" id="IPR050352">
    <property type="entry name" value="ABCG_transporters"/>
</dbReference>
<evidence type="ECO:0000256" key="4">
    <source>
        <dbReference type="ARBA" id="ARBA00022741"/>
    </source>
</evidence>
<dbReference type="InterPro" id="IPR043926">
    <property type="entry name" value="ABCG_dom"/>
</dbReference>
<dbReference type="InterPro" id="IPR003439">
    <property type="entry name" value="ABC_transporter-like_ATP-bd"/>
</dbReference>
<dbReference type="SMART" id="SM00382">
    <property type="entry name" value="AAA"/>
    <property type="match status" value="1"/>
</dbReference>
<gene>
    <name evidence="10" type="ORF">N7509_001602</name>
</gene>
<dbReference type="InterPro" id="IPR027417">
    <property type="entry name" value="P-loop_NTPase"/>
</dbReference>
<feature type="transmembrane region" description="Helical" evidence="8">
    <location>
        <begin position="619"/>
        <end position="641"/>
    </location>
</feature>
<keyword evidence="10" id="KW-0378">Hydrolase</keyword>
<dbReference type="GO" id="GO:0005524">
    <property type="term" value="F:ATP binding"/>
    <property type="evidence" value="ECO:0007669"/>
    <property type="project" value="UniProtKB-KW"/>
</dbReference>
<keyword evidence="11" id="KW-1185">Reference proteome</keyword>
<dbReference type="InterPro" id="IPR003593">
    <property type="entry name" value="AAA+_ATPase"/>
</dbReference>
<dbReference type="GO" id="GO:0016887">
    <property type="term" value="F:ATP hydrolysis activity"/>
    <property type="evidence" value="ECO:0007669"/>
    <property type="project" value="InterPro"/>
</dbReference>
<dbReference type="Pfam" id="PF19055">
    <property type="entry name" value="ABC2_membrane_7"/>
    <property type="match status" value="1"/>
</dbReference>
<accession>A0A9W9W7E7</accession>
<feature type="transmembrane region" description="Helical" evidence="8">
    <location>
        <begin position="74"/>
        <end position="96"/>
    </location>
</feature>
<feature type="domain" description="ABC transporter" evidence="9">
    <location>
        <begin position="143"/>
        <end position="392"/>
    </location>
</feature>
<dbReference type="Proteomes" id="UP001147747">
    <property type="component" value="Unassembled WGS sequence"/>
</dbReference>
<dbReference type="GeneID" id="81365219"/>
<keyword evidence="2" id="KW-0813">Transport</keyword>
<dbReference type="RefSeq" id="XP_056492034.1">
    <property type="nucleotide sequence ID" value="XM_056626239.1"/>
</dbReference>
<dbReference type="AlphaFoldDB" id="A0A9W9W7E7"/>
<evidence type="ECO:0000259" key="9">
    <source>
        <dbReference type="PROSITE" id="PS50893"/>
    </source>
</evidence>
<dbReference type="OrthoDB" id="66620at2759"/>
<feature type="transmembrane region" description="Helical" evidence="8">
    <location>
        <begin position="561"/>
        <end position="583"/>
    </location>
</feature>
<keyword evidence="3 8" id="KW-0812">Transmembrane</keyword>
<evidence type="ECO:0000256" key="8">
    <source>
        <dbReference type="SAM" id="Phobius"/>
    </source>
</evidence>
<dbReference type="PANTHER" id="PTHR48041:SF119">
    <property type="entry name" value="ROA1P"/>
    <property type="match status" value="1"/>
</dbReference>
<evidence type="ECO:0000256" key="2">
    <source>
        <dbReference type="ARBA" id="ARBA00022448"/>
    </source>
</evidence>
<keyword evidence="6 8" id="KW-1133">Transmembrane helix</keyword>
<name>A0A9W9W7E7_9EURO</name>
<evidence type="ECO:0000256" key="1">
    <source>
        <dbReference type="ARBA" id="ARBA00004141"/>
    </source>
</evidence>
<dbReference type="PANTHER" id="PTHR48041">
    <property type="entry name" value="ABC TRANSPORTER G FAMILY MEMBER 28"/>
    <property type="match status" value="1"/>
</dbReference>
<reference evidence="10" key="1">
    <citation type="submission" date="2022-12" db="EMBL/GenBank/DDBJ databases">
        <authorList>
            <person name="Petersen C."/>
        </authorList>
    </citation>
    <scope>NUCLEOTIDE SEQUENCE</scope>
    <source>
        <strain evidence="10">IBT 29677</strain>
    </source>
</reference>
<dbReference type="GO" id="GO:0140359">
    <property type="term" value="F:ABC-type transporter activity"/>
    <property type="evidence" value="ECO:0007669"/>
    <property type="project" value="InterPro"/>
</dbReference>
<feature type="transmembrane region" description="Helical" evidence="8">
    <location>
        <begin position="523"/>
        <end position="541"/>
    </location>
</feature>
<dbReference type="PROSITE" id="PS50893">
    <property type="entry name" value="ABC_TRANSPORTER_2"/>
    <property type="match status" value="1"/>
</dbReference>
<evidence type="ECO:0000256" key="5">
    <source>
        <dbReference type="ARBA" id="ARBA00022840"/>
    </source>
</evidence>
<evidence type="ECO:0000313" key="10">
    <source>
        <dbReference type="EMBL" id="KAJ5407719.1"/>
    </source>
</evidence>
<dbReference type="Pfam" id="PF00005">
    <property type="entry name" value="ABC_tran"/>
    <property type="match status" value="1"/>
</dbReference>
<evidence type="ECO:0000256" key="7">
    <source>
        <dbReference type="ARBA" id="ARBA00023136"/>
    </source>
</evidence>
<organism evidence="10 11">
    <name type="scientific">Penicillium cosmopolitanum</name>
    <dbReference type="NCBI Taxonomy" id="1131564"/>
    <lineage>
        <taxon>Eukaryota</taxon>
        <taxon>Fungi</taxon>
        <taxon>Dikarya</taxon>
        <taxon>Ascomycota</taxon>
        <taxon>Pezizomycotina</taxon>
        <taxon>Eurotiomycetes</taxon>
        <taxon>Eurotiomycetidae</taxon>
        <taxon>Eurotiales</taxon>
        <taxon>Aspergillaceae</taxon>
        <taxon>Penicillium</taxon>
    </lineage>
</organism>
<sequence>MQVNQVPAYVKWLRWLTPTFYTFNALWINEFFGLDHSKYGYLYDCPFNDIHDTRCKEYTGAFIMDSTGLLNNGIWKQIAVLCLIVVITHGSAFLVLHFKRAKQHVQQVERPSGKELLIPDSSGPFALSNQSATLSLQEYSLQLRKRSLTWRGWTETKCPIVGPVSSSFRPGGLNVIMGASGSGKTSLLATLASKLSSSFRCRWNIAGRIAYGGARIGMQTPRSLVSYVPQDDQNLLPALTVRETLYFAAELELAKSTTPAQRAARVRSIITRFGLDDCADTLVGNALRRGISGGEKRRLSIACKLLTLPQVVILDEPTSGLDTYMASSIMEFLHGLSVEGCTIILSIHQPTSAMWSLFSTCLLLTQNGLPAFSGEVSEMLPYFSQAGYDCPINMNPADFFIDIATPRFVGSESSRVEGKRVEDLTSRWAEYQSKHPSINQRIGLSDNSLDNNLALQKPYVQCSFISATPILFHRASLNMLRSPLSLLARLIQCPGVGIIWTLFAAPLKKDYYSVQTRMGFIQQYAPLAFIGMLQNIATFPIERDLFYHEFSERLYGPAAFLAQYTALELPMEIISAIIFALLVAYAAQLGPTATEFGVCFLNALCVLNSGESLSMISAIIFSNLGLAVNLTSALLGIFTALGGTMSLEPPRILQWFNHLSPIKYAISNVSYYCLRGLVLDCTDEQRKADGSCPIQRGEEILGLYNLSTERPWVDLLAGVLLMVGLRLVVFVILKLKVSR</sequence>
<evidence type="ECO:0000256" key="3">
    <source>
        <dbReference type="ARBA" id="ARBA00022692"/>
    </source>
</evidence>
<dbReference type="GO" id="GO:0016020">
    <property type="term" value="C:membrane"/>
    <property type="evidence" value="ECO:0007669"/>
    <property type="project" value="UniProtKB-SubCell"/>
</dbReference>
<protein>
    <submittedName>
        <fullName evidence="10">P-loop containing nucleoside triphosphate hydrolase protein</fullName>
    </submittedName>
</protein>
<reference evidence="10" key="2">
    <citation type="journal article" date="2023" name="IMA Fungus">
        <title>Comparative genomic study of the Penicillium genus elucidates a diverse pangenome and 15 lateral gene transfer events.</title>
        <authorList>
            <person name="Petersen C."/>
            <person name="Sorensen T."/>
            <person name="Nielsen M.R."/>
            <person name="Sondergaard T.E."/>
            <person name="Sorensen J.L."/>
            <person name="Fitzpatrick D.A."/>
            <person name="Frisvad J.C."/>
            <person name="Nielsen K.L."/>
        </authorList>
    </citation>
    <scope>NUCLEOTIDE SEQUENCE</scope>
    <source>
        <strain evidence="10">IBT 29677</strain>
    </source>
</reference>
<dbReference type="Gene3D" id="3.40.50.300">
    <property type="entry name" value="P-loop containing nucleotide triphosphate hydrolases"/>
    <property type="match status" value="1"/>
</dbReference>
<keyword evidence="4" id="KW-0547">Nucleotide-binding</keyword>
<evidence type="ECO:0000313" key="11">
    <source>
        <dbReference type="Proteomes" id="UP001147747"/>
    </source>
</evidence>